<dbReference type="EC" id="2.4.1.131" evidence="4 14"/>
<evidence type="ECO:0000259" key="15">
    <source>
        <dbReference type="Pfam" id="PF00534"/>
    </source>
</evidence>
<keyword evidence="11 14" id="KW-0472">Membrane</keyword>
<name>A0A8S4NBW1_OWEFU</name>
<evidence type="ECO:0000256" key="14">
    <source>
        <dbReference type="RuleBase" id="RU367051"/>
    </source>
</evidence>
<dbReference type="EMBL" id="CAIIXF020000002">
    <property type="protein sequence ID" value="CAH1777960.1"/>
    <property type="molecule type" value="Genomic_DNA"/>
</dbReference>
<dbReference type="PANTHER" id="PTHR45919">
    <property type="entry name" value="GDP-MAN:MAN(3)GLCNAC(2)-PP-DOL ALPHA-1,2-MANNOSYLTRANSFERASE"/>
    <property type="match status" value="1"/>
</dbReference>
<dbReference type="OrthoDB" id="2276068at2759"/>
<evidence type="ECO:0000256" key="4">
    <source>
        <dbReference type="ARBA" id="ARBA00012645"/>
    </source>
</evidence>
<reference evidence="17" key="1">
    <citation type="submission" date="2022-03" db="EMBL/GenBank/DDBJ databases">
        <authorList>
            <person name="Martin C."/>
        </authorList>
    </citation>
    <scope>NUCLEOTIDE SEQUENCE</scope>
</reference>
<evidence type="ECO:0000256" key="7">
    <source>
        <dbReference type="ARBA" id="ARBA00022679"/>
    </source>
</evidence>
<evidence type="ECO:0000256" key="13">
    <source>
        <dbReference type="ARBA" id="ARBA00045128"/>
    </source>
</evidence>
<dbReference type="InterPro" id="IPR031814">
    <property type="entry name" value="ALG11_N"/>
</dbReference>
<evidence type="ECO:0000256" key="12">
    <source>
        <dbReference type="ARBA" id="ARBA00045065"/>
    </source>
</evidence>
<dbReference type="InterPro" id="IPR001296">
    <property type="entry name" value="Glyco_trans_1"/>
</dbReference>
<dbReference type="CDD" id="cd03806">
    <property type="entry name" value="GT4_ALG11-like"/>
    <property type="match status" value="1"/>
</dbReference>
<gene>
    <name evidence="17" type="ORF">OFUS_LOCUS4940</name>
</gene>
<evidence type="ECO:0000256" key="1">
    <source>
        <dbReference type="ARBA" id="ARBA00004389"/>
    </source>
</evidence>
<comment type="pathway">
    <text evidence="2 14">Protein modification; protein glycosylation.</text>
</comment>
<sequence>KMGLCCLIEMLKDYFRILSVMMSYVVPVCVLFIPVPVIIYFLLKYWLRKRNKSKLLHLTEGERQKVVTVGLFHPYCNAGGGGERVLWCAIRALQNRYPFVRCIVYTGDANTTGSEILLKAQQRFNIKVPKDVEFVFLKKRHLVEADMYPYFTLLGQSVGSVILAWEAMLNYIPDVYIDTMGYAFTIPLFKFMGGCKVGAYVHYPTISTDMLTRVQERTATYNNAGFISRSPVLSYGKLLYYKLFAYLYGMAGKRCDVIMVNSTWTFGHIVDLWTSCETTHVVYPPCDTKAFLELPLERNTKGPLSIVSIAQFRPEKDHPLQVKAFAKFLDSVDGNDTEKEKYQLILVGSCRNAEDAQRVDNLKDLCNVLKVQNNVQFKLNVAFSDLKQHMAEATAGLHTMWNEHFGIGVVELMAAGTVILAHNSGGPKLDIVIEYNEKPTGFLADSEETYAEKMAAIFKLTEQERLEYSINARESVTRFSEEEFEVGFLNSTEVLFRG</sequence>
<organism evidence="17 18">
    <name type="scientific">Owenia fusiformis</name>
    <name type="common">Polychaete worm</name>
    <dbReference type="NCBI Taxonomy" id="6347"/>
    <lineage>
        <taxon>Eukaryota</taxon>
        <taxon>Metazoa</taxon>
        <taxon>Spiralia</taxon>
        <taxon>Lophotrochozoa</taxon>
        <taxon>Annelida</taxon>
        <taxon>Polychaeta</taxon>
        <taxon>Sedentaria</taxon>
        <taxon>Canalipalpata</taxon>
        <taxon>Sabellida</taxon>
        <taxon>Oweniida</taxon>
        <taxon>Oweniidae</taxon>
        <taxon>Owenia</taxon>
    </lineage>
</organism>
<dbReference type="SUPFAM" id="SSF53756">
    <property type="entry name" value="UDP-Glycosyltransferase/glycogen phosphorylase"/>
    <property type="match status" value="1"/>
</dbReference>
<comment type="similarity">
    <text evidence="3 14">Belongs to the glycosyltransferase group 1 family. Glycosyltransferase 4 subfamily.</text>
</comment>
<dbReference type="Gene3D" id="3.40.50.2000">
    <property type="entry name" value="Glycogen Phosphorylase B"/>
    <property type="match status" value="1"/>
</dbReference>
<feature type="transmembrane region" description="Helical" evidence="14">
    <location>
        <begin position="20"/>
        <end position="43"/>
    </location>
</feature>
<dbReference type="PANTHER" id="PTHR45919:SF1">
    <property type="entry name" value="GDP-MAN:MAN(3)GLCNAC(2)-PP-DOL ALPHA-1,2-MANNOSYLTRANSFERASE"/>
    <property type="match status" value="1"/>
</dbReference>
<evidence type="ECO:0000256" key="9">
    <source>
        <dbReference type="ARBA" id="ARBA00022824"/>
    </source>
</evidence>
<evidence type="ECO:0000313" key="18">
    <source>
        <dbReference type="Proteomes" id="UP000749559"/>
    </source>
</evidence>
<feature type="non-terminal residue" evidence="17">
    <location>
        <position position="498"/>
    </location>
</feature>
<dbReference type="InterPro" id="IPR038013">
    <property type="entry name" value="ALG11"/>
</dbReference>
<dbReference type="Pfam" id="PF00534">
    <property type="entry name" value="Glycos_transf_1"/>
    <property type="match status" value="1"/>
</dbReference>
<keyword evidence="9 14" id="KW-0256">Endoplasmic reticulum</keyword>
<keyword evidence="10 14" id="KW-1133">Transmembrane helix</keyword>
<protein>
    <recommendedName>
        <fullName evidence="5 14">GDP-Man:Man(3)GlcNAc(2)-PP-Dol alpha-1,2-mannosyltransferase</fullName>
        <ecNumber evidence="4 14">2.4.1.131</ecNumber>
    </recommendedName>
</protein>
<feature type="domain" description="ALG11 mannosyltransferase N-terminal" evidence="16">
    <location>
        <begin position="68"/>
        <end position="273"/>
    </location>
</feature>
<evidence type="ECO:0000256" key="11">
    <source>
        <dbReference type="ARBA" id="ARBA00023136"/>
    </source>
</evidence>
<comment type="caution">
    <text evidence="17">The sequence shown here is derived from an EMBL/GenBank/DDBJ whole genome shotgun (WGS) entry which is preliminary data.</text>
</comment>
<comment type="function">
    <text evidence="13">GDP-Man:Man(3)GlcNAc(2)-PP-Dol alpha-1,2-mannosyltransferase that operates in the biosynthetic pathway of dolichol-linked oligosaccharides, the glycan precursors employed in protein asparagine (N)-glycosylation. The assembly of dolichol-linked oligosaccharides begins on the cytosolic side of the endoplasmic reticulum membrane and finishes in its lumen. The sequential addition of sugars to dolichol pyrophosphate produces dolichol-linked oligosaccharides containing fourteen sugars, including two GlcNAcs, nine mannoses and three glucoses. Once assembled, the oligosaccharide is transferred from the lipid to nascent proteins by oligosaccharyltransferases. Catalyzes, on the cytoplasmic face of the endoplasmic reticulum, the addition of the fourth and fifth mannose residues to the dolichol-linked oligosaccharide chain, to produce Man(5)GlcNAc(2)-PP-dolichol core oligosaccharide. Man(5)GlcNAc(2)-PP-dolichol is a substrate for ALG3, the following enzyme in the biosynthetic pathway.</text>
</comment>
<evidence type="ECO:0000256" key="6">
    <source>
        <dbReference type="ARBA" id="ARBA00022676"/>
    </source>
</evidence>
<keyword evidence="6 14" id="KW-0328">Glycosyltransferase</keyword>
<dbReference type="GO" id="GO:0006487">
    <property type="term" value="P:protein N-linked glycosylation"/>
    <property type="evidence" value="ECO:0007669"/>
    <property type="project" value="TreeGrafter"/>
</dbReference>
<keyword evidence="18" id="KW-1185">Reference proteome</keyword>
<evidence type="ECO:0000256" key="2">
    <source>
        <dbReference type="ARBA" id="ARBA00004922"/>
    </source>
</evidence>
<evidence type="ECO:0000256" key="8">
    <source>
        <dbReference type="ARBA" id="ARBA00022692"/>
    </source>
</evidence>
<comment type="catalytic activity">
    <reaction evidence="12 14">
        <text>an alpha-D-Man-(1-&gt;3)-[alpha-D-Man-(1-&gt;6)]-beta-D-Man-(1-&gt;4)-beta-D-GlcNAc-(1-&gt;4)-alpha-D-GlcNAc-diphospho-di-trans,poly-cis-dolichol + 2 GDP-alpha-D-mannose = an alpha-D-Man-(1-&gt;2)-alpha-D-Man-(1-&gt;2)-alpha-D-Man-(1-&gt;3)-[alpha-D-Man-(1-&gt;6)]-beta-D-Man-(1-&gt;4)-beta-D-GlcNAc-(1-&gt;4)-alpha-D-GlcNAc-diphospho-di-trans,poly-cis-dolichol + 2 GDP + 2 H(+)</text>
        <dbReference type="Rhea" id="RHEA:29523"/>
        <dbReference type="Rhea" id="RHEA-COMP:19515"/>
        <dbReference type="Rhea" id="RHEA-COMP:19516"/>
        <dbReference type="ChEBI" id="CHEBI:15378"/>
        <dbReference type="ChEBI" id="CHEBI:57527"/>
        <dbReference type="ChEBI" id="CHEBI:58189"/>
        <dbReference type="ChEBI" id="CHEBI:132511"/>
        <dbReference type="ChEBI" id="CHEBI:132515"/>
        <dbReference type="EC" id="2.4.1.131"/>
    </reaction>
    <physiologicalReaction direction="left-to-right" evidence="12 14">
        <dbReference type="Rhea" id="RHEA:29524"/>
    </physiologicalReaction>
</comment>
<dbReference type="GO" id="GO:0005789">
    <property type="term" value="C:endoplasmic reticulum membrane"/>
    <property type="evidence" value="ECO:0007669"/>
    <property type="project" value="UniProtKB-SubCell"/>
</dbReference>
<comment type="subcellular location">
    <subcellularLocation>
        <location evidence="1">Endoplasmic reticulum membrane</location>
        <topology evidence="1">Single-pass membrane protein</topology>
    </subcellularLocation>
</comment>
<dbReference type="FunFam" id="3.40.50.2000:FF:000256">
    <property type="entry name" value="GDP-Man:Man(3)GlcNAc(2)-PP-Dol alpha-1,2-mannosyltransferase"/>
    <property type="match status" value="1"/>
</dbReference>
<dbReference type="Proteomes" id="UP000749559">
    <property type="component" value="Unassembled WGS sequence"/>
</dbReference>
<proteinExistence type="inferred from homology"/>
<keyword evidence="7 14" id="KW-0808">Transferase</keyword>
<evidence type="ECO:0000256" key="10">
    <source>
        <dbReference type="ARBA" id="ARBA00022989"/>
    </source>
</evidence>
<dbReference type="GO" id="GO:0004377">
    <property type="term" value="F:GDP-Man:Man(3)GlcNAc(2)-PP-Dol alpha-1,2-mannosyltransferase activity"/>
    <property type="evidence" value="ECO:0007669"/>
    <property type="project" value="UniProtKB-UniRule"/>
</dbReference>
<feature type="domain" description="Glycosyl transferase family 1" evidence="15">
    <location>
        <begin position="301"/>
        <end position="474"/>
    </location>
</feature>
<evidence type="ECO:0000256" key="3">
    <source>
        <dbReference type="ARBA" id="ARBA00009481"/>
    </source>
</evidence>
<evidence type="ECO:0000256" key="5">
    <source>
        <dbReference type="ARBA" id="ARBA00022018"/>
    </source>
</evidence>
<accession>A0A8S4NBW1</accession>
<dbReference type="AlphaFoldDB" id="A0A8S4NBW1"/>
<evidence type="ECO:0000313" key="17">
    <source>
        <dbReference type="EMBL" id="CAH1777960.1"/>
    </source>
</evidence>
<feature type="transmembrane region" description="Helical" evidence="14">
    <location>
        <begin position="147"/>
        <end position="165"/>
    </location>
</feature>
<evidence type="ECO:0000259" key="16">
    <source>
        <dbReference type="Pfam" id="PF15924"/>
    </source>
</evidence>
<keyword evidence="8 14" id="KW-0812">Transmembrane</keyword>
<dbReference type="Pfam" id="PF15924">
    <property type="entry name" value="ALG11_N"/>
    <property type="match status" value="1"/>
</dbReference>